<gene>
    <name evidence="7" type="ORF">KZC51_12860</name>
</gene>
<dbReference type="Gene3D" id="3.30.470.20">
    <property type="entry name" value="ATP-grasp fold, B domain"/>
    <property type="match status" value="1"/>
</dbReference>
<organism evidence="7 8">
    <name type="scientific">Microbacterium croceum</name>
    <dbReference type="NCBI Taxonomy" id="2851645"/>
    <lineage>
        <taxon>Bacteria</taxon>
        <taxon>Bacillati</taxon>
        <taxon>Actinomycetota</taxon>
        <taxon>Actinomycetes</taxon>
        <taxon>Micrococcales</taxon>
        <taxon>Microbacteriaceae</taxon>
        <taxon>Microbacterium</taxon>
    </lineage>
</organism>
<dbReference type="InterPro" id="IPR013815">
    <property type="entry name" value="ATP_grasp_subdomain_1"/>
</dbReference>
<evidence type="ECO:0000313" key="7">
    <source>
        <dbReference type="EMBL" id="MCK2037022.1"/>
    </source>
</evidence>
<name>A0ABT0FH25_9MICO</name>
<dbReference type="PROSITE" id="PS50975">
    <property type="entry name" value="ATP_GRASP"/>
    <property type="match status" value="1"/>
</dbReference>
<evidence type="ECO:0000256" key="5">
    <source>
        <dbReference type="SAM" id="MobiDB-lite"/>
    </source>
</evidence>
<dbReference type="InterPro" id="IPR052032">
    <property type="entry name" value="ATP-dep_AA_Ligase"/>
</dbReference>
<feature type="region of interest" description="Disordered" evidence="5">
    <location>
        <begin position="1"/>
        <end position="27"/>
    </location>
</feature>
<dbReference type="InterPro" id="IPR011761">
    <property type="entry name" value="ATP-grasp"/>
</dbReference>
<keyword evidence="1" id="KW-0436">Ligase</keyword>
<dbReference type="SUPFAM" id="SSF56059">
    <property type="entry name" value="Glutathione synthetase ATP-binding domain-like"/>
    <property type="match status" value="1"/>
</dbReference>
<evidence type="ECO:0000256" key="3">
    <source>
        <dbReference type="ARBA" id="ARBA00022840"/>
    </source>
</evidence>
<proteinExistence type="predicted"/>
<evidence type="ECO:0000256" key="4">
    <source>
        <dbReference type="PROSITE-ProRule" id="PRU00409"/>
    </source>
</evidence>
<dbReference type="RefSeq" id="WP_247630342.1">
    <property type="nucleotide sequence ID" value="NZ_JAHWXN010000001.1"/>
</dbReference>
<dbReference type="PANTHER" id="PTHR43585:SF2">
    <property type="entry name" value="ATP-GRASP ENZYME FSQD"/>
    <property type="match status" value="1"/>
</dbReference>
<evidence type="ECO:0000256" key="2">
    <source>
        <dbReference type="ARBA" id="ARBA00022741"/>
    </source>
</evidence>
<dbReference type="EMBL" id="JAHWXN010000001">
    <property type="protein sequence ID" value="MCK2037022.1"/>
    <property type="molecule type" value="Genomic_DNA"/>
</dbReference>
<evidence type="ECO:0000313" key="8">
    <source>
        <dbReference type="Proteomes" id="UP001300096"/>
    </source>
</evidence>
<keyword evidence="3 4" id="KW-0067">ATP-binding</keyword>
<dbReference type="Gene3D" id="3.30.1490.20">
    <property type="entry name" value="ATP-grasp fold, A domain"/>
    <property type="match status" value="1"/>
</dbReference>
<sequence>MGGTSFTDPVAPRRDLVEQDESDTNSGRPHVVLCRWDRLILEAALATGTADITVVIDEWELANRHIDPQLVARLRALKVIRAFDDMSAMSELAVQLQSCVPSITRVISLAEQSQLGAAYLADVIGTAGPSIETSVLVRNKVAMKRRVTAAGVRCAAQVALESGSRQEVEAAGRRLGWPLVIKPAEGMGTVDTWAIAHIDELPEAVQETARAHALIAEEFVTGDEYHVDAVWTGGEPSDFGVSLYVVPRIEIRTPGRNNGSLHLREEDFPEIYEELISLGRDVNSALGITDGITHAEFFRTREGQWVFSEIATRPAGGAICNVFSAFGDDLRVRWMKTELGCADDISRSHPDRPIIGWVNLAPETRGVIARTPDPAALARHPFVRQVIPGHQIGDVVGTLHPSVWSWMAVIEADDEAQFIERMRILEIEAAFDIIPESEFTS</sequence>
<evidence type="ECO:0000256" key="1">
    <source>
        <dbReference type="ARBA" id="ARBA00022598"/>
    </source>
</evidence>
<dbReference type="Proteomes" id="UP001300096">
    <property type="component" value="Unassembled WGS sequence"/>
</dbReference>
<dbReference type="PANTHER" id="PTHR43585">
    <property type="entry name" value="FUMIPYRROLE BIOSYNTHESIS PROTEIN C"/>
    <property type="match status" value="1"/>
</dbReference>
<comment type="caution">
    <text evidence="7">The sequence shown here is derived from an EMBL/GenBank/DDBJ whole genome shotgun (WGS) entry which is preliminary data.</text>
</comment>
<reference evidence="7 8" key="1">
    <citation type="submission" date="2021-06" db="EMBL/GenBank/DDBJ databases">
        <title>Genome-based taxonomic framework of Microbacterium strains isolated from marine environment, the description of four new species and reclassification of four preexisting species.</title>
        <authorList>
            <person name="Lee S.D."/>
            <person name="Kim S.-M."/>
            <person name="Byeon Y.-S."/>
            <person name="Yang H.L."/>
            <person name="Kim I.S."/>
        </authorList>
    </citation>
    <scope>NUCLEOTIDE SEQUENCE [LARGE SCALE GENOMIC DNA]</scope>
    <source>
        <strain evidence="7 8">SSW1-49</strain>
    </source>
</reference>
<keyword evidence="2 4" id="KW-0547">Nucleotide-binding</keyword>
<accession>A0ABT0FH25</accession>
<feature type="domain" description="ATP-grasp" evidence="6">
    <location>
        <begin position="144"/>
        <end position="339"/>
    </location>
</feature>
<dbReference type="Pfam" id="PF13535">
    <property type="entry name" value="ATP-grasp_4"/>
    <property type="match status" value="1"/>
</dbReference>
<keyword evidence="8" id="KW-1185">Reference proteome</keyword>
<protein>
    <submittedName>
        <fullName evidence="7">ATP-grasp domain-containing protein</fullName>
    </submittedName>
</protein>
<dbReference type="Gene3D" id="3.40.50.20">
    <property type="match status" value="1"/>
</dbReference>
<evidence type="ECO:0000259" key="6">
    <source>
        <dbReference type="PROSITE" id="PS50975"/>
    </source>
</evidence>